<keyword evidence="1" id="KW-1185">Reference proteome</keyword>
<dbReference type="WBParaSite" id="L893_g25000.t1">
    <property type="protein sequence ID" value="L893_g25000.t1"/>
    <property type="gene ID" value="L893_g25000"/>
</dbReference>
<dbReference type="AlphaFoldDB" id="A0A1I7ZD84"/>
<dbReference type="Proteomes" id="UP000095287">
    <property type="component" value="Unplaced"/>
</dbReference>
<sequence length="103" mass="11197">MSSCFQIRLESHPSCLLPPPQSIFGRRPKICTFTVALPYRKRSSFAALDESVADIAASDSGQPVAMAPEVSAIDCSDTWRERDAALQKKCTVKEGAVIAELLL</sequence>
<name>A0A1I7ZD84_9BILA</name>
<protein>
    <submittedName>
        <fullName evidence="2">Uncharacterized protein</fullName>
    </submittedName>
</protein>
<evidence type="ECO:0000313" key="2">
    <source>
        <dbReference type="WBParaSite" id="L893_g25000.t1"/>
    </source>
</evidence>
<accession>A0A1I7ZD84</accession>
<reference evidence="2" key="1">
    <citation type="submission" date="2016-11" db="UniProtKB">
        <authorList>
            <consortium name="WormBaseParasite"/>
        </authorList>
    </citation>
    <scope>IDENTIFICATION</scope>
</reference>
<proteinExistence type="predicted"/>
<evidence type="ECO:0000313" key="1">
    <source>
        <dbReference type="Proteomes" id="UP000095287"/>
    </source>
</evidence>
<organism evidence="1 2">
    <name type="scientific">Steinernema glaseri</name>
    <dbReference type="NCBI Taxonomy" id="37863"/>
    <lineage>
        <taxon>Eukaryota</taxon>
        <taxon>Metazoa</taxon>
        <taxon>Ecdysozoa</taxon>
        <taxon>Nematoda</taxon>
        <taxon>Chromadorea</taxon>
        <taxon>Rhabditida</taxon>
        <taxon>Tylenchina</taxon>
        <taxon>Panagrolaimomorpha</taxon>
        <taxon>Strongyloidoidea</taxon>
        <taxon>Steinernematidae</taxon>
        <taxon>Steinernema</taxon>
    </lineage>
</organism>